<evidence type="ECO:0000313" key="3">
    <source>
        <dbReference type="Proteomes" id="UP000308760"/>
    </source>
</evidence>
<comment type="caution">
    <text evidence="2">The sequence shown here is derived from an EMBL/GenBank/DDBJ whole genome shotgun (WGS) entry which is preliminary data.</text>
</comment>
<dbReference type="AlphaFoldDB" id="A0A4S8Q7D6"/>
<dbReference type="Proteomes" id="UP000308760">
    <property type="component" value="Unassembled WGS sequence"/>
</dbReference>
<protein>
    <recommendedName>
        <fullName evidence="4">PH domain-containing protein</fullName>
    </recommendedName>
</protein>
<organism evidence="2 3">
    <name type="scientific">Glycomyces buryatensis</name>
    <dbReference type="NCBI Taxonomy" id="2570927"/>
    <lineage>
        <taxon>Bacteria</taxon>
        <taxon>Bacillati</taxon>
        <taxon>Actinomycetota</taxon>
        <taxon>Actinomycetes</taxon>
        <taxon>Glycomycetales</taxon>
        <taxon>Glycomycetaceae</taxon>
        <taxon>Glycomyces</taxon>
    </lineage>
</organism>
<proteinExistence type="predicted"/>
<dbReference type="OrthoDB" id="5191717at2"/>
<sequence>MAVKITFRPTPRQVLGRTIFIAAIAGAAALTPALAYMVLSGDWNLIVLAAVAAVAGLVAFAFALLGSRKLGVVVDDEGIHPFESPRSVPWTQVADIRAERRGTRAVPVVYLTGPAGGTWRLRAPYSGRALAVDEQLDEKIFVMRTLWEVHRHGAVPPRTD</sequence>
<feature type="transmembrane region" description="Helical" evidence="1">
    <location>
        <begin position="45"/>
        <end position="65"/>
    </location>
</feature>
<name>A0A4S8Q7D6_9ACTN</name>
<dbReference type="RefSeq" id="WP_136536217.1">
    <property type="nucleotide sequence ID" value="NZ_STGY01000067.1"/>
</dbReference>
<keyword evidence="1" id="KW-0472">Membrane</keyword>
<keyword evidence="1" id="KW-0812">Transmembrane</keyword>
<keyword evidence="3" id="KW-1185">Reference proteome</keyword>
<evidence type="ECO:0000313" key="2">
    <source>
        <dbReference type="EMBL" id="THV38632.1"/>
    </source>
</evidence>
<keyword evidence="1" id="KW-1133">Transmembrane helix</keyword>
<evidence type="ECO:0000256" key="1">
    <source>
        <dbReference type="SAM" id="Phobius"/>
    </source>
</evidence>
<evidence type="ECO:0008006" key="4">
    <source>
        <dbReference type="Google" id="ProtNLM"/>
    </source>
</evidence>
<dbReference type="EMBL" id="STGY01000067">
    <property type="protein sequence ID" value="THV38632.1"/>
    <property type="molecule type" value="Genomic_DNA"/>
</dbReference>
<reference evidence="3" key="1">
    <citation type="submission" date="2019-04" db="EMBL/GenBank/DDBJ databases">
        <title>Nocardioides xinjiangensis sp. nov.</title>
        <authorList>
            <person name="Liu S."/>
        </authorList>
    </citation>
    <scope>NUCLEOTIDE SEQUENCE [LARGE SCALE GENOMIC DNA]</scope>
    <source>
        <strain evidence="3">18</strain>
    </source>
</reference>
<gene>
    <name evidence="2" type="ORF">FAB82_19575</name>
</gene>
<accession>A0A4S8Q7D6</accession>
<reference evidence="2 3" key="2">
    <citation type="submission" date="2019-05" db="EMBL/GenBank/DDBJ databases">
        <title>Glycomyces buryatensis sp. nov.</title>
        <authorList>
            <person name="Nikitina E."/>
        </authorList>
    </citation>
    <scope>NUCLEOTIDE SEQUENCE [LARGE SCALE GENOMIC DNA]</scope>
    <source>
        <strain evidence="2 3">18</strain>
    </source>
</reference>
<feature type="transmembrane region" description="Helical" evidence="1">
    <location>
        <begin position="20"/>
        <end position="39"/>
    </location>
</feature>